<evidence type="ECO:0000256" key="10">
    <source>
        <dbReference type="SAM" id="MobiDB-lite"/>
    </source>
</evidence>
<sequence length="1171" mass="129959">IITISLSLYIPLKFKYTFYKRCLPVTTKTASKGADYLIEGIFVYRRLDNYIKASTAFVAFNVQATGSQLGVVALDSDSTITGTTLPILNAHSDLVTDFDFSPFEDGLLATCSADSTVKIWSIGPNDLNDLSTLTPECVTSSKHRRVENVVFNPIAEYLLGYSSQNSLTLWDILYNKELFHDNDLHDGTIMSMSWTKAGTLLATCAKDKIVRIIDLRGKQSIASATSHDNAKDSRVLWLGDSPYILTTGFDSSRIRQIFVRDSRNFDSPVKTLNFDSSTGILMPLYDADTNMLFIAGRGDASITYMEFSESEPYLTEGFRYNGEQTKGACLLPKRALKVMETEVNRIIQLTASSIIPIPYHVPRKSYMDFHSDLYPDTRGTVTSGTASLWMGGFNGAVTKVSLNPNGKANAVTPVYKPSLSVRKKEEEAKISRMIEPEPDLYKKEVPEPRPRKKSLSSGSSSADEVQEAVGSRAVPIPRPRVNNQSNVSVLRTPSSFLSKRNSGSDYPRSLSMEDTESVISGTPVSRDDPANTLNNNEHDQEIAHSNGHSSNGTENGNDKPDQNSVVHVSTSDRRKAFEARSSSVPSVPDASSSRKPRMTVADRLKMFQHNSFVEEEDSHKSAVTVERESTSESHVESKSHQIDSIPVSSLPMSEGSKPIVKPERKCPGKLDSNINVKSQEVISNVPSKTTAKRIDTVFGQVSKFRNFKAAPLHKKFHIENLRNISTTCPGESELIQANPDRVAVPLNTPGGKVAIFEIRKPGRQPDGVIPALVHGTKVMDFMWDPFDNQRLAVGTDDGKIWLWRIPVGGLTEQTNKPEWSTAGHAEKVYFVRFHPLAQDVLATGSYDLSIRIWDLALQQDMIILHLPADQIQIFSFDWSTCGSKFATACKDGKIRVYEPRKDINEIVCGKGPAGVRGGRVIWVLEGKFLIVAGFDRSSERQLHMYNSATLESVATVSLDVSPAILVPCYDEDSSILFLSGRGDSTIFAFDVMSYTPHLRPLSHHRCTGPHQGISFLKKNACEVQNVEFARALRLTEFSVEIWSFTVPRVKSEFFQDDLFPPTKVLWEPTMTSREWFSGNNDDPYRISLKPPNMKSLTDASGNGSSRPVAVEPKAVKPSKPATALSANSNLNNAEAVRRQKKVEQALREKFNLNFEIGQENPNDVDEDDWTE</sequence>
<dbReference type="InterPro" id="IPR015505">
    <property type="entry name" value="Coronin"/>
</dbReference>
<protein>
    <recommendedName>
        <fullName evidence="9">Coronin</fullName>
    </recommendedName>
</protein>
<evidence type="ECO:0000256" key="6">
    <source>
        <dbReference type="ARBA" id="ARBA00023203"/>
    </source>
</evidence>
<gene>
    <name evidence="12" type="ORF">AFUS01_LOCUS38364</name>
</gene>
<evidence type="ECO:0000256" key="3">
    <source>
        <dbReference type="ARBA" id="ARBA00022490"/>
    </source>
</evidence>
<evidence type="ECO:0000259" key="11">
    <source>
        <dbReference type="SMART" id="SM01166"/>
    </source>
</evidence>
<feature type="region of interest" description="Disordered" evidence="10">
    <location>
        <begin position="1152"/>
        <end position="1171"/>
    </location>
</feature>
<reference evidence="12" key="1">
    <citation type="submission" date="2021-06" db="EMBL/GenBank/DDBJ databases">
        <authorList>
            <person name="Hodson N. C."/>
            <person name="Mongue J. A."/>
            <person name="Jaron S. K."/>
        </authorList>
    </citation>
    <scope>NUCLEOTIDE SEQUENCE</scope>
</reference>
<keyword evidence="6" id="KW-0009">Actin-binding</keyword>
<feature type="compositionally biased region" description="Basic and acidic residues" evidence="10">
    <location>
        <begin position="617"/>
        <end position="641"/>
    </location>
</feature>
<evidence type="ECO:0000256" key="9">
    <source>
        <dbReference type="RuleBase" id="RU280818"/>
    </source>
</evidence>
<evidence type="ECO:0000256" key="5">
    <source>
        <dbReference type="ARBA" id="ARBA00022737"/>
    </source>
</evidence>
<dbReference type="Pfam" id="PF00400">
    <property type="entry name" value="WD40"/>
    <property type="match status" value="4"/>
</dbReference>
<comment type="similarity">
    <text evidence="2 9">Belongs to the WD repeat coronin family.</text>
</comment>
<dbReference type="Proteomes" id="UP000708208">
    <property type="component" value="Unassembled WGS sequence"/>
</dbReference>
<feature type="region of interest" description="Disordered" evidence="10">
    <location>
        <begin position="1087"/>
        <end position="1139"/>
    </location>
</feature>
<keyword evidence="3" id="KW-0963">Cytoplasm</keyword>
<dbReference type="GO" id="GO:0005737">
    <property type="term" value="C:cytoplasm"/>
    <property type="evidence" value="ECO:0007669"/>
    <property type="project" value="UniProtKB-SubCell"/>
</dbReference>
<accession>A0A8J2L447</accession>
<dbReference type="PROSITE" id="PS00678">
    <property type="entry name" value="WD_REPEATS_1"/>
    <property type="match status" value="1"/>
</dbReference>
<feature type="repeat" description="WD" evidence="8">
    <location>
        <begin position="821"/>
        <end position="855"/>
    </location>
</feature>
<keyword evidence="5 9" id="KW-0677">Repeat</keyword>
<dbReference type="PROSITE" id="PS50294">
    <property type="entry name" value="WD_REPEATS_REGION"/>
    <property type="match status" value="2"/>
</dbReference>
<dbReference type="OrthoDB" id="1850764at2759"/>
<proteinExistence type="inferred from homology"/>
<evidence type="ECO:0000256" key="7">
    <source>
        <dbReference type="ARBA" id="ARBA00024838"/>
    </source>
</evidence>
<dbReference type="Pfam" id="PF08953">
    <property type="entry name" value="DUF1899"/>
    <property type="match status" value="1"/>
</dbReference>
<dbReference type="SMART" id="SM01167">
    <property type="entry name" value="DUF1900"/>
    <property type="match status" value="2"/>
</dbReference>
<feature type="compositionally biased region" description="Polar residues" evidence="10">
    <location>
        <begin position="481"/>
        <end position="504"/>
    </location>
</feature>
<feature type="repeat" description="WD" evidence="8">
    <location>
        <begin position="182"/>
        <end position="223"/>
    </location>
</feature>
<dbReference type="SMART" id="SM00320">
    <property type="entry name" value="WD40"/>
    <property type="match status" value="6"/>
</dbReference>
<dbReference type="GO" id="GO:0030036">
    <property type="term" value="P:actin cytoskeleton organization"/>
    <property type="evidence" value="ECO:0007669"/>
    <property type="project" value="UniProtKB-ARBA"/>
</dbReference>
<evidence type="ECO:0000256" key="4">
    <source>
        <dbReference type="ARBA" id="ARBA00022574"/>
    </source>
</evidence>
<dbReference type="InterPro" id="IPR015048">
    <property type="entry name" value="DUF1899"/>
</dbReference>
<dbReference type="FunFam" id="2.130.10.10:FF:000076">
    <property type="entry name" value="Coronin"/>
    <property type="match status" value="1"/>
</dbReference>
<comment type="caution">
    <text evidence="12">The sequence shown here is derived from an EMBL/GenBank/DDBJ whole genome shotgun (WGS) entry which is preliminary data.</text>
</comment>
<feature type="compositionally biased region" description="Low complexity" evidence="10">
    <location>
        <begin position="579"/>
        <end position="593"/>
    </location>
</feature>
<feature type="compositionally biased region" description="Low complexity" evidence="10">
    <location>
        <begin position="1121"/>
        <end position="1133"/>
    </location>
</feature>
<feature type="compositionally biased region" description="Basic and acidic residues" evidence="10">
    <location>
        <begin position="425"/>
        <end position="449"/>
    </location>
</feature>
<dbReference type="GO" id="GO:0003779">
    <property type="term" value="F:actin binding"/>
    <property type="evidence" value="ECO:0007669"/>
    <property type="project" value="UniProtKB-KW"/>
</dbReference>
<keyword evidence="13" id="KW-1185">Reference proteome</keyword>
<evidence type="ECO:0000256" key="8">
    <source>
        <dbReference type="PROSITE-ProRule" id="PRU00221"/>
    </source>
</evidence>
<feature type="repeat" description="WD" evidence="8">
    <location>
        <begin position="88"/>
        <end position="122"/>
    </location>
</feature>
<dbReference type="SMART" id="SM01166">
    <property type="entry name" value="DUF1899"/>
    <property type="match status" value="2"/>
</dbReference>
<comment type="function">
    <text evidence="7">F-actin regulator involved in anterograde Golgi to endosome transport: upon ubiquitination via 'Lys-33'-linked ubiquitin chains by the BCR(KLHL20) E3 ubiquitin ligase complex, interacts with EPS15 and localizes to the trans-Golgi network, where it promotes actin polymerization, thereby facilitating post-Golgi trafficking. May play a role in the maintenance of the Golgi apparatus morphology.</text>
</comment>
<dbReference type="PROSITE" id="PS50082">
    <property type="entry name" value="WD_REPEATS_2"/>
    <property type="match status" value="3"/>
</dbReference>
<feature type="region of interest" description="Disordered" evidence="10">
    <location>
        <begin position="425"/>
        <end position="597"/>
    </location>
</feature>
<evidence type="ECO:0000256" key="1">
    <source>
        <dbReference type="ARBA" id="ARBA00004496"/>
    </source>
</evidence>
<organism evidence="12 13">
    <name type="scientific">Allacma fusca</name>
    <dbReference type="NCBI Taxonomy" id="39272"/>
    <lineage>
        <taxon>Eukaryota</taxon>
        <taxon>Metazoa</taxon>
        <taxon>Ecdysozoa</taxon>
        <taxon>Arthropoda</taxon>
        <taxon>Hexapoda</taxon>
        <taxon>Collembola</taxon>
        <taxon>Symphypleona</taxon>
        <taxon>Sminthuridae</taxon>
        <taxon>Allacma</taxon>
    </lineage>
</organism>
<dbReference type="AlphaFoldDB" id="A0A8J2L447"/>
<feature type="compositionally biased region" description="Acidic residues" evidence="10">
    <location>
        <begin position="1162"/>
        <end position="1171"/>
    </location>
</feature>
<evidence type="ECO:0000256" key="2">
    <source>
        <dbReference type="ARBA" id="ARBA00009482"/>
    </source>
</evidence>
<name>A0A8J2L447_9HEXA</name>
<dbReference type="EMBL" id="CAJVCH010547517">
    <property type="protein sequence ID" value="CAG7828437.1"/>
    <property type="molecule type" value="Genomic_DNA"/>
</dbReference>
<feature type="non-terminal residue" evidence="12">
    <location>
        <position position="1171"/>
    </location>
</feature>
<evidence type="ECO:0000313" key="12">
    <source>
        <dbReference type="EMBL" id="CAG7828437.1"/>
    </source>
</evidence>
<comment type="subcellular location">
    <subcellularLocation>
        <location evidence="1">Cytoplasm</location>
    </subcellularLocation>
</comment>
<dbReference type="InterPro" id="IPR019775">
    <property type="entry name" value="WD40_repeat_CS"/>
</dbReference>
<dbReference type="InterPro" id="IPR001680">
    <property type="entry name" value="WD40_rpt"/>
</dbReference>
<evidence type="ECO:0000313" key="13">
    <source>
        <dbReference type="Proteomes" id="UP000708208"/>
    </source>
</evidence>
<dbReference type="PANTHER" id="PTHR10856:SF20">
    <property type="entry name" value="CORONIN-7"/>
    <property type="match status" value="1"/>
</dbReference>
<feature type="domain" description="DUF1899" evidence="11">
    <location>
        <begin position="28"/>
        <end position="78"/>
    </location>
</feature>
<feature type="region of interest" description="Disordered" evidence="10">
    <location>
        <begin position="611"/>
        <end position="665"/>
    </location>
</feature>
<feature type="compositionally biased region" description="Polar residues" evidence="10">
    <location>
        <begin position="1094"/>
        <end position="1105"/>
    </location>
</feature>
<feature type="domain" description="DUF1899" evidence="11">
    <location>
        <begin position="697"/>
        <end position="762"/>
    </location>
</feature>
<dbReference type="PANTHER" id="PTHR10856">
    <property type="entry name" value="CORONIN"/>
    <property type="match status" value="1"/>
</dbReference>
<keyword evidence="4 8" id="KW-0853">WD repeat</keyword>
<dbReference type="Pfam" id="PF16300">
    <property type="entry name" value="WD40_4"/>
    <property type="match status" value="2"/>
</dbReference>
<feature type="compositionally biased region" description="Polar residues" evidence="10">
    <location>
        <begin position="546"/>
        <end position="555"/>
    </location>
</feature>